<keyword evidence="6" id="KW-0819">tRNA processing</keyword>
<sequence length="241" mass="27941">MDLHHQHATIYSSAPKLVEPHLCIARSTTDRNDFISSLVHTLVQSDTIKQSSLIESLRHQQQIIGTNSKNIHQFSRQKRKHLSRKGNKLLTKTIKQVRQNAQQLRKDQVECDYNNYIFMNHLWKQYISELLKDTTSNESILQRIVTADYHGCIIRIVEAKNKSLIDKEGIVIQETKNIFVIVEKTKNRRCSIMKKDCLFSMNIPVGEKDQTIFVSGSAIAVRPEQRGQKRSTSIEYMNKFC</sequence>
<evidence type="ECO:0000256" key="6">
    <source>
        <dbReference type="ARBA" id="ARBA00022694"/>
    </source>
</evidence>
<comment type="subcellular location">
    <subcellularLocation>
        <location evidence="2">Nucleus</location>
    </subcellularLocation>
</comment>
<dbReference type="GO" id="GO:0016787">
    <property type="term" value="F:hydrolase activity"/>
    <property type="evidence" value="ECO:0007669"/>
    <property type="project" value="UniProtKB-KW"/>
</dbReference>
<dbReference type="Proteomes" id="UP000663868">
    <property type="component" value="Unassembled WGS sequence"/>
</dbReference>
<evidence type="ECO:0000256" key="9">
    <source>
        <dbReference type="ARBA" id="ARBA00022801"/>
    </source>
</evidence>
<dbReference type="GO" id="GO:0001682">
    <property type="term" value="P:tRNA 5'-leader removal"/>
    <property type="evidence" value="ECO:0007669"/>
    <property type="project" value="InterPro"/>
</dbReference>
<evidence type="ECO:0000256" key="4">
    <source>
        <dbReference type="ARBA" id="ARBA00016225"/>
    </source>
</evidence>
<dbReference type="InterPro" id="IPR036980">
    <property type="entry name" value="RNase_P/MRP_Rpp29_sf"/>
</dbReference>
<evidence type="ECO:0000256" key="1">
    <source>
        <dbReference type="ARBA" id="ARBA00002435"/>
    </source>
</evidence>
<dbReference type="HAMAP" id="MF_00754">
    <property type="entry name" value="RNase_P_1"/>
    <property type="match status" value="1"/>
</dbReference>
<dbReference type="AlphaFoldDB" id="A0A813Q819"/>
<evidence type="ECO:0000256" key="5">
    <source>
        <dbReference type="ARBA" id="ARBA00022490"/>
    </source>
</evidence>
<evidence type="ECO:0000313" key="12">
    <source>
        <dbReference type="EMBL" id="CAF3573191.1"/>
    </source>
</evidence>
<keyword evidence="5" id="KW-0963">Cytoplasm</keyword>
<dbReference type="Proteomes" id="UP000663860">
    <property type="component" value="Unassembled WGS sequence"/>
</dbReference>
<dbReference type="EMBL" id="CAJNOE010000028">
    <property type="protein sequence ID" value="CAF0763465.1"/>
    <property type="molecule type" value="Genomic_DNA"/>
</dbReference>
<comment type="subunit">
    <text evidence="10">Component of nuclear RNase P and RNase MRP ribonucleoproteins. RNase P consists of a catalytic RNA moiety and 10 different protein chains; POP1, POP4, POP5, POP7, RPP14, RPP21, RPP25, RPP30, RPP38 and RPP40. Within the RNase P complex, POP1, POP7 and RPP25 form the 'finger' subcomplex, POP5, RPP14, RPP40 and homodimeric RPP30 form the 'palm' subcomplex, and RPP21, POP4 and RPP38 form the 'wrist' subcomplex. All subunits of the RNase P complex interact with the catalytic RNA. Several subunits of RNase P are also part of the RNase MRP complex. RNase MRP consists of a catalytic RNA moiety and about 8 protein subunits; POP1, POP7, RPP25, RPP30, RPP38, RPP40 and possibly also POP4 and POP5.</text>
</comment>
<evidence type="ECO:0000256" key="3">
    <source>
        <dbReference type="ARBA" id="ARBA00006181"/>
    </source>
</evidence>
<evidence type="ECO:0000256" key="10">
    <source>
        <dbReference type="ARBA" id="ARBA00046486"/>
    </source>
</evidence>
<dbReference type="InterPro" id="IPR016848">
    <property type="entry name" value="RNase_P/MRP_Rpp29-subunit"/>
</dbReference>
<evidence type="ECO:0000256" key="8">
    <source>
        <dbReference type="ARBA" id="ARBA00022759"/>
    </source>
</evidence>
<evidence type="ECO:0000256" key="2">
    <source>
        <dbReference type="ARBA" id="ARBA00004123"/>
    </source>
</evidence>
<evidence type="ECO:0000313" key="11">
    <source>
        <dbReference type="EMBL" id="CAF0763465.1"/>
    </source>
</evidence>
<keyword evidence="8" id="KW-0255">Endonuclease</keyword>
<dbReference type="Gene3D" id="2.30.30.210">
    <property type="entry name" value="Ribonuclease P/MRP, subunit p29"/>
    <property type="match status" value="1"/>
</dbReference>
<reference evidence="11" key="1">
    <citation type="submission" date="2021-02" db="EMBL/GenBank/DDBJ databases">
        <authorList>
            <person name="Nowell W R."/>
        </authorList>
    </citation>
    <scope>NUCLEOTIDE SEQUENCE</scope>
</reference>
<dbReference type="GO" id="GO:0004519">
    <property type="term" value="F:endonuclease activity"/>
    <property type="evidence" value="ECO:0007669"/>
    <property type="project" value="UniProtKB-KW"/>
</dbReference>
<dbReference type="InterPro" id="IPR023534">
    <property type="entry name" value="Rof/RNase_P-like"/>
</dbReference>
<dbReference type="InterPro" id="IPR023538">
    <property type="entry name" value="RNP1"/>
</dbReference>
<dbReference type="GO" id="GO:0005634">
    <property type="term" value="C:nucleus"/>
    <property type="evidence" value="ECO:0007669"/>
    <property type="project" value="UniProtKB-SubCell"/>
</dbReference>
<dbReference type="SUPFAM" id="SSF101744">
    <property type="entry name" value="Rof/RNase P subunit-like"/>
    <property type="match status" value="1"/>
</dbReference>
<comment type="similarity">
    <text evidence="3">Belongs to the eukaryotic/archaeal RNase P protein component 1 family.</text>
</comment>
<accession>A0A813Q819</accession>
<dbReference type="GO" id="GO:0033204">
    <property type="term" value="F:ribonuclease P RNA binding"/>
    <property type="evidence" value="ECO:0007669"/>
    <property type="project" value="InterPro"/>
</dbReference>
<dbReference type="InterPro" id="IPR002730">
    <property type="entry name" value="Rpp29/RNP1"/>
</dbReference>
<dbReference type="Pfam" id="PF01868">
    <property type="entry name" value="RNase_P-MRP_p29"/>
    <property type="match status" value="1"/>
</dbReference>
<evidence type="ECO:0000313" key="13">
    <source>
        <dbReference type="Proteomes" id="UP000663860"/>
    </source>
</evidence>
<dbReference type="GO" id="GO:0006364">
    <property type="term" value="P:rRNA processing"/>
    <property type="evidence" value="ECO:0007669"/>
    <property type="project" value="TreeGrafter"/>
</dbReference>
<dbReference type="GO" id="GO:0030677">
    <property type="term" value="C:ribonuclease P complex"/>
    <property type="evidence" value="ECO:0007669"/>
    <property type="project" value="InterPro"/>
</dbReference>
<keyword evidence="7" id="KW-0540">Nuclease</keyword>
<dbReference type="PANTHER" id="PTHR13348">
    <property type="entry name" value="RIBONUCLEASE P SUBUNIT P29"/>
    <property type="match status" value="1"/>
</dbReference>
<keyword evidence="9" id="KW-0378">Hydrolase</keyword>
<dbReference type="PANTHER" id="PTHR13348:SF0">
    <property type="entry name" value="RIBONUCLEASE P PROTEIN SUBUNIT P29"/>
    <property type="match status" value="1"/>
</dbReference>
<dbReference type="SMART" id="SM00538">
    <property type="entry name" value="POP4"/>
    <property type="match status" value="1"/>
</dbReference>
<comment type="caution">
    <text evidence="11">The sequence shown here is derived from an EMBL/GenBank/DDBJ whole genome shotgun (WGS) entry which is preliminary data.</text>
</comment>
<proteinExistence type="inferred from homology"/>
<organism evidence="11 13">
    <name type="scientific">Adineta steineri</name>
    <dbReference type="NCBI Taxonomy" id="433720"/>
    <lineage>
        <taxon>Eukaryota</taxon>
        <taxon>Metazoa</taxon>
        <taxon>Spiralia</taxon>
        <taxon>Gnathifera</taxon>
        <taxon>Rotifera</taxon>
        <taxon>Eurotatoria</taxon>
        <taxon>Bdelloidea</taxon>
        <taxon>Adinetida</taxon>
        <taxon>Adinetidae</taxon>
        <taxon>Adineta</taxon>
    </lineage>
</organism>
<name>A0A813Q819_9BILA</name>
<dbReference type="GO" id="GO:0000172">
    <property type="term" value="C:ribonuclease MRP complex"/>
    <property type="evidence" value="ECO:0007669"/>
    <property type="project" value="InterPro"/>
</dbReference>
<gene>
    <name evidence="11" type="ORF">IZO911_LOCUS4855</name>
    <name evidence="12" type="ORF">KXQ929_LOCUS3738</name>
</gene>
<evidence type="ECO:0000256" key="7">
    <source>
        <dbReference type="ARBA" id="ARBA00022722"/>
    </source>
</evidence>
<dbReference type="EMBL" id="CAJOBB010000123">
    <property type="protein sequence ID" value="CAF3573191.1"/>
    <property type="molecule type" value="Genomic_DNA"/>
</dbReference>
<comment type="function">
    <text evidence="1">Component of ribonuclease P, a ribonucleoprotein complex that generates mature tRNA molecules by cleaving their 5'-ends.</text>
</comment>
<protein>
    <recommendedName>
        <fullName evidence="4">Ribonuclease P protein subunit p29</fullName>
    </recommendedName>
</protein>